<protein>
    <submittedName>
        <fullName evidence="3">Polysaccharide deacetylase</fullName>
    </submittedName>
</protein>
<evidence type="ECO:0000313" key="4">
    <source>
        <dbReference type="Proteomes" id="UP000184038"/>
    </source>
</evidence>
<dbReference type="OrthoDB" id="9806342at2"/>
<evidence type="ECO:0000313" key="3">
    <source>
        <dbReference type="EMBL" id="SHN01488.1"/>
    </source>
</evidence>
<organism evidence="3 4">
    <name type="scientific">Anaerosporobacter mobilis DSM 15930</name>
    <dbReference type="NCBI Taxonomy" id="1120996"/>
    <lineage>
        <taxon>Bacteria</taxon>
        <taxon>Bacillati</taxon>
        <taxon>Bacillota</taxon>
        <taxon>Clostridia</taxon>
        <taxon>Lachnospirales</taxon>
        <taxon>Lachnospiraceae</taxon>
        <taxon>Anaerosporobacter</taxon>
    </lineage>
</organism>
<dbReference type="GO" id="GO:0005975">
    <property type="term" value="P:carbohydrate metabolic process"/>
    <property type="evidence" value="ECO:0007669"/>
    <property type="project" value="InterPro"/>
</dbReference>
<dbReference type="RefSeq" id="WP_073291423.1">
    <property type="nucleotide sequence ID" value="NZ_FRCP01000027.1"/>
</dbReference>
<name>A0A1M7NDT9_9FIRM</name>
<keyword evidence="4" id="KW-1185">Reference proteome</keyword>
<keyword evidence="1" id="KW-1133">Transmembrane helix</keyword>
<dbReference type="PANTHER" id="PTHR10587:SF128">
    <property type="entry name" value="POLYSACCHARIDE DEACETYLASE PDAB-RELATED"/>
    <property type="match status" value="1"/>
</dbReference>
<dbReference type="Proteomes" id="UP000184038">
    <property type="component" value="Unassembled WGS sequence"/>
</dbReference>
<keyword evidence="1" id="KW-0472">Membrane</keyword>
<dbReference type="PANTHER" id="PTHR10587">
    <property type="entry name" value="GLYCOSYL TRANSFERASE-RELATED"/>
    <property type="match status" value="1"/>
</dbReference>
<dbReference type="Pfam" id="PF01522">
    <property type="entry name" value="Polysacc_deac_1"/>
    <property type="match status" value="1"/>
</dbReference>
<dbReference type="SUPFAM" id="SSF88713">
    <property type="entry name" value="Glycoside hydrolase/deacetylase"/>
    <property type="match status" value="1"/>
</dbReference>
<reference evidence="3 4" key="1">
    <citation type="submission" date="2016-11" db="EMBL/GenBank/DDBJ databases">
        <authorList>
            <person name="Jaros S."/>
            <person name="Januszkiewicz K."/>
            <person name="Wedrychowicz H."/>
        </authorList>
    </citation>
    <scope>NUCLEOTIDE SEQUENCE [LARGE SCALE GENOMIC DNA]</scope>
    <source>
        <strain evidence="3 4">DSM 15930</strain>
    </source>
</reference>
<sequence length="208" mass="23441">MDIDEEREKIGKFIKAGLVVMSIILLLGIIGGSVKKVVTVSKMQDERKLPIYCVDCSEKKVALSFDAAWGNEDTQAILDILAKHNVHVTFFMTGGWVETYPDDVKAIAAAGHDLGNHSENHKQMSQLSKEECKEEIQKVHDKVKALTGIDMTLFRPPYGDYNNTLVESVNELGYHCVQWDVETLVIKRKMTIYGNLLLFHRCKSLSDL</sequence>
<dbReference type="InterPro" id="IPR002509">
    <property type="entry name" value="NODB_dom"/>
</dbReference>
<dbReference type="EMBL" id="FRCP01000027">
    <property type="protein sequence ID" value="SHN01488.1"/>
    <property type="molecule type" value="Genomic_DNA"/>
</dbReference>
<feature type="domain" description="NodB homology" evidence="2">
    <location>
        <begin position="59"/>
        <end position="208"/>
    </location>
</feature>
<dbReference type="InterPro" id="IPR050248">
    <property type="entry name" value="Polysacc_deacetylase_ArnD"/>
</dbReference>
<accession>A0A1M7NDT9</accession>
<evidence type="ECO:0000256" key="1">
    <source>
        <dbReference type="SAM" id="Phobius"/>
    </source>
</evidence>
<feature type="transmembrane region" description="Helical" evidence="1">
    <location>
        <begin position="12"/>
        <end position="34"/>
    </location>
</feature>
<dbReference type="PROSITE" id="PS51677">
    <property type="entry name" value="NODB"/>
    <property type="match status" value="1"/>
</dbReference>
<keyword evidence="1" id="KW-0812">Transmembrane</keyword>
<dbReference type="GO" id="GO:0016810">
    <property type="term" value="F:hydrolase activity, acting on carbon-nitrogen (but not peptide) bonds"/>
    <property type="evidence" value="ECO:0007669"/>
    <property type="project" value="InterPro"/>
</dbReference>
<gene>
    <name evidence="3" type="ORF">SAMN02746066_04378</name>
</gene>
<dbReference type="STRING" id="1120996.SAMN02746066_04378"/>
<dbReference type="AlphaFoldDB" id="A0A1M7NDT9"/>
<dbReference type="InterPro" id="IPR011330">
    <property type="entry name" value="Glyco_hydro/deAcase_b/a-brl"/>
</dbReference>
<evidence type="ECO:0000259" key="2">
    <source>
        <dbReference type="PROSITE" id="PS51677"/>
    </source>
</evidence>
<dbReference type="Gene3D" id="3.20.20.370">
    <property type="entry name" value="Glycoside hydrolase/deacetylase"/>
    <property type="match status" value="1"/>
</dbReference>
<proteinExistence type="predicted"/>
<dbReference type="CDD" id="cd10917">
    <property type="entry name" value="CE4_NodB_like_6s_7s"/>
    <property type="match status" value="1"/>
</dbReference>
<dbReference type="GO" id="GO:0016020">
    <property type="term" value="C:membrane"/>
    <property type="evidence" value="ECO:0007669"/>
    <property type="project" value="TreeGrafter"/>
</dbReference>